<evidence type="ECO:0000256" key="1">
    <source>
        <dbReference type="SAM" id="MobiDB-lite"/>
    </source>
</evidence>
<evidence type="ECO:0000313" key="2">
    <source>
        <dbReference type="EMBL" id="ODR93757.1"/>
    </source>
</evidence>
<evidence type="ECO:0000313" key="3">
    <source>
        <dbReference type="Proteomes" id="UP000094472"/>
    </source>
</evidence>
<dbReference type="Proteomes" id="UP000094472">
    <property type="component" value="Unassembled WGS sequence"/>
</dbReference>
<accession>A0A1E3VJQ6</accession>
<gene>
    <name evidence="2" type="ORF">AUC69_04140</name>
</gene>
<protein>
    <submittedName>
        <fullName evidence="2">Uncharacterized protein</fullName>
    </submittedName>
</protein>
<proteinExistence type="predicted"/>
<reference evidence="2 3" key="1">
    <citation type="journal article" date="2016" name="Environ. Microbiol.">
        <title>New Methyloceanibacter diversity from North Sea sediments includes methanotroph containing solely the soluble methane monooxygenase.</title>
        <authorList>
            <person name="Vekeman B."/>
            <person name="Kerckhof F.M."/>
            <person name="Cremers G."/>
            <person name="de Vos P."/>
            <person name="Vandamme P."/>
            <person name="Boon N."/>
            <person name="Op den Camp H.J."/>
            <person name="Heylen K."/>
        </authorList>
    </citation>
    <scope>NUCLEOTIDE SEQUENCE [LARGE SCALE GENOMIC DNA]</scope>
    <source>
        <strain evidence="2 3">R-67175</strain>
    </source>
</reference>
<comment type="caution">
    <text evidence="2">The sequence shown here is derived from an EMBL/GenBank/DDBJ whole genome shotgun (WGS) entry which is preliminary data.</text>
</comment>
<name>A0A1E3VJQ6_9HYPH</name>
<dbReference type="AlphaFoldDB" id="A0A1E3VJQ6"/>
<organism evidence="2 3">
    <name type="scientific">Methyloceanibacter superfactus</name>
    <dbReference type="NCBI Taxonomy" id="1774969"/>
    <lineage>
        <taxon>Bacteria</taxon>
        <taxon>Pseudomonadati</taxon>
        <taxon>Pseudomonadota</taxon>
        <taxon>Alphaproteobacteria</taxon>
        <taxon>Hyphomicrobiales</taxon>
        <taxon>Hyphomicrobiaceae</taxon>
        <taxon>Methyloceanibacter</taxon>
    </lineage>
</organism>
<feature type="region of interest" description="Disordered" evidence="1">
    <location>
        <begin position="1"/>
        <end position="33"/>
    </location>
</feature>
<dbReference type="EMBL" id="LPWF01000037">
    <property type="protein sequence ID" value="ODR93757.1"/>
    <property type="molecule type" value="Genomic_DNA"/>
</dbReference>
<sequence>MHREQPRDHALDIAVDRGGARAEGDGRDGRRRIGADAGEFAQLGLGLRKGAAMLVGDDASAGMKIAGAGE</sequence>
<keyword evidence="3" id="KW-1185">Reference proteome</keyword>